<evidence type="ECO:0000256" key="3">
    <source>
        <dbReference type="ARBA" id="ARBA00022723"/>
    </source>
</evidence>
<dbReference type="Proteomes" id="UP000428333">
    <property type="component" value="Linkage Group LG02"/>
</dbReference>
<evidence type="ECO:0000313" key="10">
    <source>
        <dbReference type="Proteomes" id="UP000428333"/>
    </source>
</evidence>
<keyword evidence="10" id="KW-1185">Reference proteome</keyword>
<dbReference type="EMBL" id="QEFC01000333">
    <property type="protein sequence ID" value="KAE9464486.1"/>
    <property type="molecule type" value="Genomic_DNA"/>
</dbReference>
<evidence type="ECO:0000313" key="9">
    <source>
        <dbReference type="EMBL" id="KAE9464486.1"/>
    </source>
</evidence>
<evidence type="ECO:0000256" key="2">
    <source>
        <dbReference type="ARBA" id="ARBA00012483"/>
    </source>
</evidence>
<comment type="caution">
    <text evidence="9">The sequence shown here is derived from an EMBL/GenBank/DDBJ whole genome shotgun (WGS) entry which is preliminary data.</text>
</comment>
<reference evidence="9 10" key="1">
    <citation type="journal article" date="2019" name="Genome Biol. Evol.">
        <title>The Rhododendron genome and chromosomal organization provide insight into shared whole-genome duplications across the heath family (Ericaceae).</title>
        <authorList>
            <person name="Soza V.L."/>
            <person name="Lindsley D."/>
            <person name="Waalkes A."/>
            <person name="Ramage E."/>
            <person name="Patwardhan R.P."/>
            <person name="Burton J.N."/>
            <person name="Adey A."/>
            <person name="Kumar A."/>
            <person name="Qiu R."/>
            <person name="Shendure J."/>
            <person name="Hall B."/>
        </authorList>
    </citation>
    <scope>NUCLEOTIDE SEQUENCE [LARGE SCALE GENOMIC DNA]</scope>
    <source>
        <strain evidence="9">RSF 1966-606</strain>
    </source>
</reference>
<keyword evidence="3" id="KW-0479">Metal-binding</keyword>
<dbReference type="GO" id="GO:0008270">
    <property type="term" value="F:zinc ion binding"/>
    <property type="evidence" value="ECO:0007669"/>
    <property type="project" value="UniProtKB-KW"/>
</dbReference>
<evidence type="ECO:0000256" key="7">
    <source>
        <dbReference type="SAM" id="MobiDB-lite"/>
    </source>
</evidence>
<dbReference type="AlphaFoldDB" id="A0A6A4LTY4"/>
<gene>
    <name evidence="9" type="ORF">C3L33_03606</name>
</gene>
<dbReference type="Pfam" id="PF13639">
    <property type="entry name" value="zf-RING_2"/>
    <property type="match status" value="1"/>
</dbReference>
<dbReference type="GO" id="GO:0061630">
    <property type="term" value="F:ubiquitin protein ligase activity"/>
    <property type="evidence" value="ECO:0007669"/>
    <property type="project" value="UniProtKB-EC"/>
</dbReference>
<dbReference type="EC" id="2.3.2.27" evidence="2"/>
<accession>A0A6A4LTY4</accession>
<name>A0A6A4LTY4_9ERIC</name>
<dbReference type="PANTHER" id="PTHR15710">
    <property type="entry name" value="E3 UBIQUITIN-PROTEIN LIGASE PRAJA"/>
    <property type="match status" value="1"/>
</dbReference>
<evidence type="ECO:0000259" key="8">
    <source>
        <dbReference type="PROSITE" id="PS50089"/>
    </source>
</evidence>
<dbReference type="OrthoDB" id="21204at2759"/>
<keyword evidence="5" id="KW-0862">Zinc</keyword>
<dbReference type="PROSITE" id="PS50089">
    <property type="entry name" value="ZF_RING_2"/>
    <property type="match status" value="1"/>
</dbReference>
<sequence length="144" mass="15683">MANSSIDQMFDLDLALTMDMENYSPSQSTANSSIDQMFDLDLALTMEDYSTHQIKSPDSSPASSHRKQSSSNFSKPEELLLAAVTAPAGVNCTVCMEGFQSGTTGKQTPCGHVYHSDCIATWLSLHDSCPLCRCKFSGRREESA</sequence>
<feature type="domain" description="RING-type" evidence="8">
    <location>
        <begin position="92"/>
        <end position="133"/>
    </location>
</feature>
<protein>
    <recommendedName>
        <fullName evidence="2">RING-type E3 ubiquitin transferase</fullName>
        <ecNumber evidence="2">2.3.2.27</ecNumber>
    </recommendedName>
</protein>
<dbReference type="PANTHER" id="PTHR15710:SF74">
    <property type="entry name" value="RING-TYPE E3 UBIQUITIN TRANSFERASE-RELATED"/>
    <property type="match status" value="1"/>
</dbReference>
<dbReference type="InterPro" id="IPR013083">
    <property type="entry name" value="Znf_RING/FYVE/PHD"/>
</dbReference>
<feature type="compositionally biased region" description="Polar residues" evidence="7">
    <location>
        <begin position="51"/>
        <end position="74"/>
    </location>
</feature>
<dbReference type="SMART" id="SM00184">
    <property type="entry name" value="RING"/>
    <property type="match status" value="1"/>
</dbReference>
<evidence type="ECO:0000256" key="6">
    <source>
        <dbReference type="PROSITE-ProRule" id="PRU00175"/>
    </source>
</evidence>
<feature type="region of interest" description="Disordered" evidence="7">
    <location>
        <begin position="50"/>
        <end position="75"/>
    </location>
</feature>
<comment type="catalytic activity">
    <reaction evidence="1">
        <text>S-ubiquitinyl-[E2 ubiquitin-conjugating enzyme]-L-cysteine + [acceptor protein]-L-lysine = [E2 ubiquitin-conjugating enzyme]-L-cysteine + N(6)-ubiquitinyl-[acceptor protein]-L-lysine.</text>
        <dbReference type="EC" id="2.3.2.27"/>
    </reaction>
</comment>
<dbReference type="Gene3D" id="3.30.40.10">
    <property type="entry name" value="Zinc/RING finger domain, C3HC4 (zinc finger)"/>
    <property type="match status" value="1"/>
</dbReference>
<feature type="non-terminal residue" evidence="9">
    <location>
        <position position="1"/>
    </location>
</feature>
<evidence type="ECO:0000256" key="4">
    <source>
        <dbReference type="ARBA" id="ARBA00022771"/>
    </source>
</evidence>
<dbReference type="InterPro" id="IPR001841">
    <property type="entry name" value="Znf_RING"/>
</dbReference>
<evidence type="ECO:0000256" key="5">
    <source>
        <dbReference type="ARBA" id="ARBA00022833"/>
    </source>
</evidence>
<organism evidence="9 10">
    <name type="scientific">Rhododendron williamsianum</name>
    <dbReference type="NCBI Taxonomy" id="262921"/>
    <lineage>
        <taxon>Eukaryota</taxon>
        <taxon>Viridiplantae</taxon>
        <taxon>Streptophyta</taxon>
        <taxon>Embryophyta</taxon>
        <taxon>Tracheophyta</taxon>
        <taxon>Spermatophyta</taxon>
        <taxon>Magnoliopsida</taxon>
        <taxon>eudicotyledons</taxon>
        <taxon>Gunneridae</taxon>
        <taxon>Pentapetalae</taxon>
        <taxon>asterids</taxon>
        <taxon>Ericales</taxon>
        <taxon>Ericaceae</taxon>
        <taxon>Ericoideae</taxon>
        <taxon>Rhodoreae</taxon>
        <taxon>Rhododendron</taxon>
    </lineage>
</organism>
<evidence type="ECO:0000256" key="1">
    <source>
        <dbReference type="ARBA" id="ARBA00000900"/>
    </source>
</evidence>
<proteinExistence type="predicted"/>
<dbReference type="SUPFAM" id="SSF57850">
    <property type="entry name" value="RING/U-box"/>
    <property type="match status" value="1"/>
</dbReference>
<keyword evidence="4 6" id="KW-0863">Zinc-finger</keyword>